<evidence type="ECO:0000313" key="2">
    <source>
        <dbReference type="Proteomes" id="UP000886998"/>
    </source>
</evidence>
<comment type="caution">
    <text evidence="1">The sequence shown here is derived from an EMBL/GenBank/DDBJ whole genome shotgun (WGS) entry which is preliminary data.</text>
</comment>
<reference evidence="1" key="1">
    <citation type="submission" date="2020-08" db="EMBL/GenBank/DDBJ databases">
        <title>Multicomponent nature underlies the extraordinary mechanical properties of spider dragline silk.</title>
        <authorList>
            <person name="Kono N."/>
            <person name="Nakamura H."/>
            <person name="Mori M."/>
            <person name="Yoshida Y."/>
            <person name="Ohtoshi R."/>
            <person name="Malay A.D."/>
            <person name="Moran D.A.P."/>
            <person name="Tomita M."/>
            <person name="Numata K."/>
            <person name="Arakawa K."/>
        </authorList>
    </citation>
    <scope>NUCLEOTIDE SEQUENCE</scope>
</reference>
<proteinExistence type="predicted"/>
<sequence length="141" mass="15623">MAVEVSRHDALRLLSVGLGNSGTKSLSHYYRDIWLSCDGGSEMNLRPLQKTCWRDSSGHQSSRFIPGSCFVPPEKDLSQIREWMSKAICKPPQGAPAKSQGHALISPLPSPAQGIAHIRQKSILFEFVENRKIKNCFGEGM</sequence>
<dbReference type="AlphaFoldDB" id="A0A8X6Y3Z2"/>
<organism evidence="1 2">
    <name type="scientific">Trichonephila inaurata madagascariensis</name>
    <dbReference type="NCBI Taxonomy" id="2747483"/>
    <lineage>
        <taxon>Eukaryota</taxon>
        <taxon>Metazoa</taxon>
        <taxon>Ecdysozoa</taxon>
        <taxon>Arthropoda</taxon>
        <taxon>Chelicerata</taxon>
        <taxon>Arachnida</taxon>
        <taxon>Araneae</taxon>
        <taxon>Araneomorphae</taxon>
        <taxon>Entelegynae</taxon>
        <taxon>Araneoidea</taxon>
        <taxon>Nephilidae</taxon>
        <taxon>Trichonephila</taxon>
        <taxon>Trichonephila inaurata</taxon>
    </lineage>
</organism>
<dbReference type="Proteomes" id="UP000886998">
    <property type="component" value="Unassembled WGS sequence"/>
</dbReference>
<name>A0A8X6Y3Z2_9ARAC</name>
<keyword evidence="2" id="KW-1185">Reference proteome</keyword>
<evidence type="ECO:0000313" key="1">
    <source>
        <dbReference type="EMBL" id="GFY65037.1"/>
    </source>
</evidence>
<accession>A0A8X6Y3Z2</accession>
<gene>
    <name evidence="1" type="ORF">TNIN_382221</name>
</gene>
<protein>
    <submittedName>
        <fullName evidence="1">Uncharacterized protein</fullName>
    </submittedName>
</protein>
<dbReference type="EMBL" id="BMAV01015514">
    <property type="protein sequence ID" value="GFY65037.1"/>
    <property type="molecule type" value="Genomic_DNA"/>
</dbReference>